<protein>
    <submittedName>
        <fullName evidence="2">Transglutaminase</fullName>
    </submittedName>
</protein>
<accession>A0A482XUT3</accession>
<evidence type="ECO:0000313" key="3">
    <source>
        <dbReference type="Proteomes" id="UP000292704"/>
    </source>
</evidence>
<evidence type="ECO:0000256" key="1">
    <source>
        <dbReference type="SAM" id="Phobius"/>
    </source>
</evidence>
<dbReference type="RefSeq" id="WP_130171300.1">
    <property type="nucleotide sequence ID" value="NZ_SHMR01000007.1"/>
</dbReference>
<reference evidence="2 3" key="1">
    <citation type="submission" date="2019-02" db="EMBL/GenBank/DDBJ databases">
        <title>Genome analysis provides insights into bioremediation potentialities and Haloocin production by Natrinema altunense strain 4.1R isolated from Chott Douz in Tunisian desert.</title>
        <authorList>
            <person name="Najjari A."/>
            <person name="Youssef N."/>
            <person name="Ben Dhia O."/>
            <person name="Ferjani R."/>
            <person name="El Hidri D."/>
            <person name="Ouzari H.I."/>
            <person name="Cherif A."/>
        </authorList>
    </citation>
    <scope>NUCLEOTIDE SEQUENCE [LARGE SCALE GENOMIC DNA]</scope>
    <source>
        <strain evidence="2 3">4.1R</strain>
    </source>
</reference>
<keyword evidence="1" id="KW-1133">Transmembrane helix</keyword>
<proteinExistence type="predicted"/>
<evidence type="ECO:0000313" key="2">
    <source>
        <dbReference type="EMBL" id="RZH67039.1"/>
    </source>
</evidence>
<organism evidence="2 3">
    <name type="scientific">Natrinema altunense</name>
    <dbReference type="NCBI Taxonomy" id="222984"/>
    <lineage>
        <taxon>Archaea</taxon>
        <taxon>Methanobacteriati</taxon>
        <taxon>Methanobacteriota</taxon>
        <taxon>Stenosarchaea group</taxon>
        <taxon>Halobacteria</taxon>
        <taxon>Halobacteriales</taxon>
        <taxon>Natrialbaceae</taxon>
        <taxon>Natrinema</taxon>
    </lineage>
</organism>
<dbReference type="OrthoDB" id="65070at2157"/>
<dbReference type="InterPro" id="IPR013783">
    <property type="entry name" value="Ig-like_fold"/>
</dbReference>
<keyword evidence="1" id="KW-0472">Membrane</keyword>
<dbReference type="Proteomes" id="UP000292704">
    <property type="component" value="Unassembled WGS sequence"/>
</dbReference>
<name>A0A482XUT3_9EURY</name>
<dbReference type="EMBL" id="SHMR01000007">
    <property type="protein sequence ID" value="RZH67039.1"/>
    <property type="molecule type" value="Genomic_DNA"/>
</dbReference>
<sequence length="406" mass="42700">MPRSKRSGSTRLLTVLVAGLLCCSLLGGVGAVTASSSTSNVYVTVSDIAVSDDDPTTDDAITVTPTIRHSSGHDGGFQVTQVVLEAPDRGKVDDADDLGSIASGETVDVPLQTTFDTAGEKRLIVKVRGIKEDADGNTQQVGVIERPVYVSVSEPSSDSATDPRLRIDANRAVAGTEIPVTVTVSNGDDEALTDLVARLDSNGTVEEPTRIHPTLEAENMTTFDFRVRADEPGPDRLEAALEYDDGNRVEAAQPIRVEPLREDVDLYASVLERNESTVLQYRVTNRGNAPIDDVSISGRTGSERLPGATIATVDAASAETVSIPIDEALTGTAEIEAAYTIDDRRNRTTRTIEITGATATESDIASVGGQSIIAAGASGAGSLFGAVIVLLGLGGISFLGYRQWNR</sequence>
<dbReference type="AlphaFoldDB" id="A0A482XUT3"/>
<comment type="caution">
    <text evidence="2">The sequence shown here is derived from an EMBL/GenBank/DDBJ whole genome shotgun (WGS) entry which is preliminary data.</text>
</comment>
<keyword evidence="1" id="KW-0812">Transmembrane</keyword>
<dbReference type="Gene3D" id="2.60.40.10">
    <property type="entry name" value="Immunoglobulins"/>
    <property type="match status" value="1"/>
</dbReference>
<feature type="transmembrane region" description="Helical" evidence="1">
    <location>
        <begin position="380"/>
        <end position="401"/>
    </location>
</feature>
<gene>
    <name evidence="2" type="ORF">ELS17_14800</name>
</gene>